<evidence type="ECO:0000313" key="3">
    <source>
        <dbReference type="Proteomes" id="UP000250163"/>
    </source>
</evidence>
<evidence type="ECO:0000313" key="2">
    <source>
        <dbReference type="EMBL" id="SQD77416.1"/>
    </source>
</evidence>
<dbReference type="Gene3D" id="3.40.50.150">
    <property type="entry name" value="Vaccinia Virus protein VP39"/>
    <property type="match status" value="1"/>
</dbReference>
<keyword evidence="3" id="KW-1185">Reference proteome</keyword>
<reference evidence="3" key="1">
    <citation type="submission" date="2018-05" db="EMBL/GenBank/DDBJ databases">
        <authorList>
            <person name="Cea G.-C."/>
            <person name="William W."/>
        </authorList>
    </citation>
    <scope>NUCLEOTIDE SEQUENCE [LARGE SCALE GENOMIC DNA]</scope>
    <source>
        <strain evidence="3">DB21MT 5</strain>
    </source>
</reference>
<evidence type="ECO:0000256" key="1">
    <source>
        <dbReference type="ARBA" id="ARBA00023115"/>
    </source>
</evidence>
<dbReference type="KEGG" id="mya:MORIYA_0938"/>
<proteinExistence type="predicted"/>
<accession>A0A330LMF8</accession>
<keyword evidence="1" id="KW-0620">Polyamine biosynthesis</keyword>
<dbReference type="SUPFAM" id="SSF53335">
    <property type="entry name" value="S-adenosyl-L-methionine-dependent methyltransferases"/>
    <property type="match status" value="1"/>
</dbReference>
<dbReference type="PANTHER" id="PTHR43317:SF1">
    <property type="entry name" value="THERMOSPERMINE SYNTHASE ACAULIS5"/>
    <property type="match status" value="1"/>
</dbReference>
<dbReference type="Pfam" id="PF01564">
    <property type="entry name" value="Spermine_synth"/>
    <property type="match status" value="1"/>
</dbReference>
<dbReference type="GO" id="GO:0006596">
    <property type="term" value="P:polyamine biosynthetic process"/>
    <property type="evidence" value="ECO:0007669"/>
    <property type="project" value="UniProtKB-KW"/>
</dbReference>
<dbReference type="EMBL" id="LS483250">
    <property type="protein sequence ID" value="SQD77416.1"/>
    <property type="molecule type" value="Genomic_DNA"/>
</dbReference>
<sequence length="262" mass="29417">MLEVKNTMNINGTCISHTVDEHGPIYVYETRTSRILSFDGKIYQSFMKLNNINGLALGYTQAMMAGLLFIPTLKTVSIMGLGAGSMAKNLLSSFSELNVHVVEYREAVAKTAKEYFSLPDSDRLFIHIDDAVNHIKNTNMKSDIIFSDLYNSEGMEPKQVQVSYLRDCKNALNEQGVLVLNICHTTLELQKELDALLALEFDNQLLSFAVDSSNTIVLAFKNNIPSIKKSELLTKGKWLQEEMNIPMLRYAELLCDTQDLCG</sequence>
<dbReference type="InterPro" id="IPR029063">
    <property type="entry name" value="SAM-dependent_MTases_sf"/>
</dbReference>
<organism evidence="2 3">
    <name type="scientific">Moritella yayanosii</name>
    <dbReference type="NCBI Taxonomy" id="69539"/>
    <lineage>
        <taxon>Bacteria</taxon>
        <taxon>Pseudomonadati</taxon>
        <taxon>Pseudomonadota</taxon>
        <taxon>Gammaproteobacteria</taxon>
        <taxon>Alteromonadales</taxon>
        <taxon>Moritellaceae</taxon>
        <taxon>Moritella</taxon>
    </lineage>
</organism>
<dbReference type="Proteomes" id="UP000250163">
    <property type="component" value="Chromosome MORIYA"/>
</dbReference>
<dbReference type="PANTHER" id="PTHR43317">
    <property type="entry name" value="THERMOSPERMINE SYNTHASE ACAULIS5"/>
    <property type="match status" value="1"/>
</dbReference>
<gene>
    <name evidence="2" type="ORF">MORIYA_0938</name>
</gene>
<dbReference type="AlphaFoldDB" id="A0A330LMF8"/>
<name>A0A330LMF8_9GAMM</name>
<protein>
    <submittedName>
        <fullName evidence="2">Uncharacterized protein</fullName>
    </submittedName>
</protein>